<name>A0ABM9AGQ2_9GAMM</name>
<evidence type="ECO:0000256" key="9">
    <source>
        <dbReference type="ARBA" id="ARBA00023237"/>
    </source>
</evidence>
<organism evidence="15 16">
    <name type="scientific">Sinobacterium norvegicum</name>
    <dbReference type="NCBI Taxonomy" id="1641715"/>
    <lineage>
        <taxon>Bacteria</taxon>
        <taxon>Pseudomonadati</taxon>
        <taxon>Pseudomonadota</taxon>
        <taxon>Gammaproteobacteria</taxon>
        <taxon>Cellvibrionales</taxon>
        <taxon>Spongiibacteraceae</taxon>
        <taxon>Sinobacterium</taxon>
    </lineage>
</organism>
<keyword evidence="16" id="KW-1185">Reference proteome</keyword>
<keyword evidence="8 10" id="KW-0472">Membrane</keyword>
<keyword evidence="4 10" id="KW-0812">Transmembrane</keyword>
<feature type="domain" description="TonB-dependent receptor plug" evidence="14">
    <location>
        <begin position="42"/>
        <end position="147"/>
    </location>
</feature>
<evidence type="ECO:0000256" key="10">
    <source>
        <dbReference type="PROSITE-ProRule" id="PRU01360"/>
    </source>
</evidence>
<dbReference type="PANTHER" id="PTHR30069">
    <property type="entry name" value="TONB-DEPENDENT OUTER MEMBRANE RECEPTOR"/>
    <property type="match status" value="1"/>
</dbReference>
<evidence type="ECO:0000313" key="16">
    <source>
        <dbReference type="Proteomes" id="UP000838100"/>
    </source>
</evidence>
<sequence>MFKKLALPAAILAAAPVFATENTNDKIEETVIVASRVETPVSQVLAPVTVISKADIERIQPPSLGALLDSTAGVNMVQSGGTGAQTSLLIRGSATAQSVVLLDGLRVGSATTGSTAYQYLDANSIERVEIVRGSRSSLYGADAVGGVIQLFTNEGLRNQDYNQAYIKQGYGSHNTLNTAAGIQGQSNNTFYQASASHYETEGFDSTAEKDNGNDDNEAFRNTTLSAAVGHHFSEDFSLKATAYQSFGKSEFDNNKPSNPDWSPADPSIAVNPYTDYQVTATSLKADWTVNSVWRTEAVIGASKDETTSKDAYADDNNNLLSFYPSEFNTQRYFANWLNEFTITDNQRLIAGIDGQKDSVDSTADFSEDERDNVAVYGQYEIDFERTHLALSGRSDDNSAYGTNNTGQVDFGVDLSDNINVVASYGTAFRAPSFNDLYYPDDGSAVGNPDIKPESSKNKELSIRGHFDLVDVQVNLFHNEVDDLIEWVYNPNTYYSQPENVSEATLKGVEVVVSTEIAQWTLDANYTHLSATNETTGYDLVQRPEHSADFDLHRDFGQWSVSLMQQIRSSSYSKNDQYATNELAGYGLTHLRLGYAVNSEWQVTAALNNLFDKEYFTNADYNNINYNNDGFNTMLSVAYTPSW</sequence>
<protein>
    <submittedName>
        <fullName evidence="15">Vitamin B12 transporter BtuB</fullName>
    </submittedName>
</protein>
<evidence type="ECO:0000256" key="1">
    <source>
        <dbReference type="ARBA" id="ARBA00004571"/>
    </source>
</evidence>
<evidence type="ECO:0000259" key="14">
    <source>
        <dbReference type="Pfam" id="PF07715"/>
    </source>
</evidence>
<dbReference type="Pfam" id="PF00593">
    <property type="entry name" value="TonB_dep_Rec_b-barrel"/>
    <property type="match status" value="1"/>
</dbReference>
<evidence type="ECO:0000256" key="5">
    <source>
        <dbReference type="ARBA" id="ARBA00022729"/>
    </source>
</evidence>
<keyword evidence="7 11" id="KW-0798">TonB box</keyword>
<dbReference type="InterPro" id="IPR039426">
    <property type="entry name" value="TonB-dep_rcpt-like"/>
</dbReference>
<evidence type="ECO:0000256" key="4">
    <source>
        <dbReference type="ARBA" id="ARBA00022692"/>
    </source>
</evidence>
<dbReference type="Proteomes" id="UP000838100">
    <property type="component" value="Unassembled WGS sequence"/>
</dbReference>
<accession>A0ABM9AGQ2</accession>
<dbReference type="CDD" id="cd01347">
    <property type="entry name" value="ligand_gated_channel"/>
    <property type="match status" value="1"/>
</dbReference>
<evidence type="ECO:0000256" key="6">
    <source>
        <dbReference type="ARBA" id="ARBA00023065"/>
    </source>
</evidence>
<reference evidence="15" key="1">
    <citation type="submission" date="2021-12" db="EMBL/GenBank/DDBJ databases">
        <authorList>
            <person name="Rodrigo-Torres L."/>
            <person name="Arahal R. D."/>
            <person name="Lucena T."/>
        </authorList>
    </citation>
    <scope>NUCLEOTIDE SEQUENCE</scope>
    <source>
        <strain evidence="15">CECT 8267</strain>
    </source>
</reference>
<evidence type="ECO:0000256" key="2">
    <source>
        <dbReference type="ARBA" id="ARBA00022448"/>
    </source>
</evidence>
<dbReference type="InterPro" id="IPR037066">
    <property type="entry name" value="Plug_dom_sf"/>
</dbReference>
<dbReference type="PROSITE" id="PS52016">
    <property type="entry name" value="TONB_DEPENDENT_REC_3"/>
    <property type="match status" value="1"/>
</dbReference>
<dbReference type="Pfam" id="PF07715">
    <property type="entry name" value="Plug"/>
    <property type="match status" value="1"/>
</dbReference>
<evidence type="ECO:0000259" key="13">
    <source>
        <dbReference type="Pfam" id="PF00593"/>
    </source>
</evidence>
<evidence type="ECO:0000256" key="11">
    <source>
        <dbReference type="RuleBase" id="RU003357"/>
    </source>
</evidence>
<evidence type="ECO:0000313" key="15">
    <source>
        <dbReference type="EMBL" id="CAH0992393.1"/>
    </source>
</evidence>
<dbReference type="InterPro" id="IPR012910">
    <property type="entry name" value="Plug_dom"/>
</dbReference>
<evidence type="ECO:0000256" key="8">
    <source>
        <dbReference type="ARBA" id="ARBA00023136"/>
    </source>
</evidence>
<keyword evidence="5 12" id="KW-0732">Signal</keyword>
<dbReference type="SUPFAM" id="SSF56935">
    <property type="entry name" value="Porins"/>
    <property type="match status" value="1"/>
</dbReference>
<feature type="signal peptide" evidence="12">
    <location>
        <begin position="1"/>
        <end position="19"/>
    </location>
</feature>
<keyword evidence="3 10" id="KW-1134">Transmembrane beta strand</keyword>
<comment type="caution">
    <text evidence="15">The sequence shown here is derived from an EMBL/GenBank/DDBJ whole genome shotgun (WGS) entry which is preliminary data.</text>
</comment>
<evidence type="ECO:0000256" key="7">
    <source>
        <dbReference type="ARBA" id="ARBA00023077"/>
    </source>
</evidence>
<gene>
    <name evidence="15" type="primary">btuB_13</name>
    <name evidence="15" type="ORF">SIN8267_02512</name>
</gene>
<comment type="similarity">
    <text evidence="10 11">Belongs to the TonB-dependent receptor family.</text>
</comment>
<proteinExistence type="inferred from homology"/>
<dbReference type="Gene3D" id="2.40.170.20">
    <property type="entry name" value="TonB-dependent receptor, beta-barrel domain"/>
    <property type="match status" value="1"/>
</dbReference>
<feature type="domain" description="TonB-dependent receptor-like beta-barrel" evidence="13">
    <location>
        <begin position="171"/>
        <end position="609"/>
    </location>
</feature>
<comment type="subcellular location">
    <subcellularLocation>
        <location evidence="1 10">Cell outer membrane</location>
        <topology evidence="1 10">Multi-pass membrane protein</topology>
    </subcellularLocation>
</comment>
<dbReference type="PANTHER" id="PTHR30069:SF53">
    <property type="entry name" value="COLICIN I RECEPTOR-RELATED"/>
    <property type="match status" value="1"/>
</dbReference>
<evidence type="ECO:0000256" key="12">
    <source>
        <dbReference type="SAM" id="SignalP"/>
    </source>
</evidence>
<feature type="chain" id="PRO_5046573703" evidence="12">
    <location>
        <begin position="20"/>
        <end position="642"/>
    </location>
</feature>
<dbReference type="InterPro" id="IPR000531">
    <property type="entry name" value="Beta-barrel_TonB"/>
</dbReference>
<dbReference type="InterPro" id="IPR036942">
    <property type="entry name" value="Beta-barrel_TonB_sf"/>
</dbReference>
<keyword evidence="6" id="KW-0406">Ion transport</keyword>
<dbReference type="Gene3D" id="2.170.130.10">
    <property type="entry name" value="TonB-dependent receptor, plug domain"/>
    <property type="match status" value="1"/>
</dbReference>
<keyword evidence="2 10" id="KW-0813">Transport</keyword>
<keyword evidence="9 10" id="KW-0998">Cell outer membrane</keyword>
<dbReference type="RefSeq" id="WP_237445083.1">
    <property type="nucleotide sequence ID" value="NZ_CAKLPX010000003.1"/>
</dbReference>
<dbReference type="EMBL" id="CAKLPX010000003">
    <property type="protein sequence ID" value="CAH0992393.1"/>
    <property type="molecule type" value="Genomic_DNA"/>
</dbReference>
<evidence type="ECO:0000256" key="3">
    <source>
        <dbReference type="ARBA" id="ARBA00022452"/>
    </source>
</evidence>